<dbReference type="Pfam" id="PF17035">
    <property type="entry name" value="BET"/>
    <property type="match status" value="1"/>
</dbReference>
<keyword evidence="5" id="KW-0396">Initiation factor</keyword>
<name>A0A1E3PQ59_9ASCO</name>
<dbReference type="PIRSF" id="PIRSF016551">
    <property type="entry name" value="SAS5/TFIID_14"/>
    <property type="match status" value="1"/>
</dbReference>
<dbReference type="Gene3D" id="2.60.40.1970">
    <property type="entry name" value="YEATS domain"/>
    <property type="match status" value="1"/>
</dbReference>
<evidence type="ECO:0000313" key="5">
    <source>
        <dbReference type="EMBL" id="ODQ67566.1"/>
    </source>
</evidence>
<dbReference type="GO" id="GO:0000785">
    <property type="term" value="C:chromatin"/>
    <property type="evidence" value="ECO:0007669"/>
    <property type="project" value="UniProtKB-ARBA"/>
</dbReference>
<evidence type="ECO:0000256" key="1">
    <source>
        <dbReference type="ARBA" id="ARBA00023242"/>
    </source>
</evidence>
<sequence length="247" mass="27749">MSQVQRAVKVITTQDILSDVPEAAEGFPVRKWSIKVCLVGPNGQDIPATVFDKVVYKLHPTFENPNRSFKKPPFKIDEQGWGEFDLAIVFHIAEKGGEHTVLHDLNFQKNRYEVIHNLTFPTNKPALNKLLAESGPVPGYTDAGNASVVSGEKRKAENSVNGPAKTIKRKNKAIEKGTVDLERLSDGLQKLNEDDLLSVVQMVTDNKTNEMYVKNDVEEGEFHMDLYTLPDSLLKSLWDYVKKRVEA</sequence>
<dbReference type="InterPro" id="IPR016665">
    <property type="entry name" value="Sas5/TAF14"/>
</dbReference>
<protein>
    <submittedName>
        <fullName evidence="5">Transcription initiation factor TFIID subunit 14</fullName>
    </submittedName>
</protein>
<comment type="subcellular location">
    <subcellularLocation>
        <location evidence="2">Nucleus</location>
    </subcellularLocation>
</comment>
<dbReference type="InterPro" id="IPR027353">
    <property type="entry name" value="NET_dom"/>
</dbReference>
<dbReference type="InterPro" id="IPR038704">
    <property type="entry name" value="YEAST_sf"/>
</dbReference>
<feature type="domain" description="YEATS" evidence="4">
    <location>
        <begin position="1"/>
        <end position="134"/>
    </location>
</feature>
<gene>
    <name evidence="5" type="ORF">NADFUDRAFT_49990</name>
</gene>
<keyword evidence="1 2" id="KW-0539">Nucleus</keyword>
<dbReference type="GO" id="GO:0006355">
    <property type="term" value="P:regulation of DNA-templated transcription"/>
    <property type="evidence" value="ECO:0007669"/>
    <property type="project" value="InterPro"/>
</dbReference>
<evidence type="ECO:0000313" key="6">
    <source>
        <dbReference type="Proteomes" id="UP000095009"/>
    </source>
</evidence>
<dbReference type="OrthoDB" id="1741717at2759"/>
<evidence type="ECO:0000256" key="2">
    <source>
        <dbReference type="PROSITE-ProRule" id="PRU00376"/>
    </source>
</evidence>
<dbReference type="AlphaFoldDB" id="A0A1E3PQ59"/>
<dbReference type="EMBL" id="KV454407">
    <property type="protein sequence ID" value="ODQ67566.1"/>
    <property type="molecule type" value="Genomic_DNA"/>
</dbReference>
<dbReference type="PANTHER" id="PTHR23195">
    <property type="entry name" value="YEATS DOMAIN"/>
    <property type="match status" value="1"/>
</dbReference>
<keyword evidence="6" id="KW-1185">Reference proteome</keyword>
<evidence type="ECO:0000259" key="4">
    <source>
        <dbReference type="PROSITE" id="PS51037"/>
    </source>
</evidence>
<dbReference type="Pfam" id="PF03366">
    <property type="entry name" value="YEATS"/>
    <property type="match status" value="1"/>
</dbReference>
<dbReference type="Gene3D" id="1.20.1270.220">
    <property type="match status" value="1"/>
</dbReference>
<dbReference type="InterPro" id="IPR055129">
    <property type="entry name" value="YEATS_dom"/>
</dbReference>
<dbReference type="InterPro" id="IPR005033">
    <property type="entry name" value="YEATS"/>
</dbReference>
<feature type="region of interest" description="Disordered" evidence="3">
    <location>
        <begin position="143"/>
        <end position="164"/>
    </location>
</feature>
<reference evidence="5 6" key="1">
    <citation type="journal article" date="2016" name="Proc. Natl. Acad. Sci. U.S.A.">
        <title>Comparative genomics of biotechnologically important yeasts.</title>
        <authorList>
            <person name="Riley R."/>
            <person name="Haridas S."/>
            <person name="Wolfe K.H."/>
            <person name="Lopes M.R."/>
            <person name="Hittinger C.T."/>
            <person name="Goeker M."/>
            <person name="Salamov A.A."/>
            <person name="Wisecaver J.H."/>
            <person name="Long T.M."/>
            <person name="Calvey C.H."/>
            <person name="Aerts A.L."/>
            <person name="Barry K.W."/>
            <person name="Choi C."/>
            <person name="Clum A."/>
            <person name="Coughlan A.Y."/>
            <person name="Deshpande S."/>
            <person name="Douglass A.P."/>
            <person name="Hanson S.J."/>
            <person name="Klenk H.-P."/>
            <person name="LaButti K.M."/>
            <person name="Lapidus A."/>
            <person name="Lindquist E.A."/>
            <person name="Lipzen A.M."/>
            <person name="Meier-Kolthoff J.P."/>
            <person name="Ohm R.A."/>
            <person name="Otillar R.P."/>
            <person name="Pangilinan J.L."/>
            <person name="Peng Y."/>
            <person name="Rokas A."/>
            <person name="Rosa C.A."/>
            <person name="Scheuner C."/>
            <person name="Sibirny A.A."/>
            <person name="Slot J.C."/>
            <person name="Stielow J.B."/>
            <person name="Sun H."/>
            <person name="Kurtzman C.P."/>
            <person name="Blackwell M."/>
            <person name="Grigoriev I.V."/>
            <person name="Jeffries T.W."/>
        </authorList>
    </citation>
    <scope>NUCLEOTIDE SEQUENCE [LARGE SCALE GENOMIC DNA]</scope>
    <source>
        <strain evidence="5 6">DSM 6958</strain>
    </source>
</reference>
<proteinExistence type="predicted"/>
<dbReference type="STRING" id="857566.A0A1E3PQ59"/>
<keyword evidence="5" id="KW-0648">Protein biosynthesis</keyword>
<accession>A0A1E3PQ59</accession>
<dbReference type="GO" id="GO:0003743">
    <property type="term" value="F:translation initiation factor activity"/>
    <property type="evidence" value="ECO:0007669"/>
    <property type="project" value="UniProtKB-KW"/>
</dbReference>
<dbReference type="Proteomes" id="UP000095009">
    <property type="component" value="Unassembled WGS sequence"/>
</dbReference>
<dbReference type="GO" id="GO:0005634">
    <property type="term" value="C:nucleus"/>
    <property type="evidence" value="ECO:0007669"/>
    <property type="project" value="UniProtKB-SubCell"/>
</dbReference>
<dbReference type="InterPro" id="IPR038336">
    <property type="entry name" value="NET_sf"/>
</dbReference>
<dbReference type="CDD" id="cd16905">
    <property type="entry name" value="YEATS_Taf14_like"/>
    <property type="match status" value="1"/>
</dbReference>
<organism evidence="5 6">
    <name type="scientific">Nadsonia fulvescens var. elongata DSM 6958</name>
    <dbReference type="NCBI Taxonomy" id="857566"/>
    <lineage>
        <taxon>Eukaryota</taxon>
        <taxon>Fungi</taxon>
        <taxon>Dikarya</taxon>
        <taxon>Ascomycota</taxon>
        <taxon>Saccharomycotina</taxon>
        <taxon>Dipodascomycetes</taxon>
        <taxon>Dipodascales</taxon>
        <taxon>Dipodascales incertae sedis</taxon>
        <taxon>Nadsonia</taxon>
    </lineage>
</organism>
<dbReference type="PROSITE" id="PS51037">
    <property type="entry name" value="YEATS"/>
    <property type="match status" value="1"/>
</dbReference>
<evidence type="ECO:0000256" key="3">
    <source>
        <dbReference type="SAM" id="MobiDB-lite"/>
    </source>
</evidence>